<dbReference type="Pfam" id="PF13347">
    <property type="entry name" value="MFS_2"/>
    <property type="match status" value="1"/>
</dbReference>
<evidence type="ECO:0000313" key="8">
    <source>
        <dbReference type="Proteomes" id="UP000071065"/>
    </source>
</evidence>
<feature type="domain" description="Major facilitator superfamily (MFS) profile" evidence="6">
    <location>
        <begin position="19"/>
        <end position="442"/>
    </location>
</feature>
<keyword evidence="3 5" id="KW-1133">Transmembrane helix</keyword>
<dbReference type="AlphaFoldDB" id="A0A142B883"/>
<evidence type="ECO:0000259" key="6">
    <source>
        <dbReference type="PROSITE" id="PS50850"/>
    </source>
</evidence>
<keyword evidence="2 5" id="KW-0812">Transmembrane</keyword>
<dbReference type="STRING" id="570277.EZMO1_0728"/>
<protein>
    <submittedName>
        <fullName evidence="7">Sugar (Glycoside-Pentoside-Hexuronide) transporter</fullName>
    </submittedName>
</protein>
<feature type="transmembrane region" description="Helical" evidence="5">
    <location>
        <begin position="123"/>
        <end position="145"/>
    </location>
</feature>
<feature type="transmembrane region" description="Helical" evidence="5">
    <location>
        <begin position="333"/>
        <end position="354"/>
    </location>
</feature>
<feature type="transmembrane region" description="Helical" evidence="5">
    <location>
        <begin position="419"/>
        <end position="438"/>
    </location>
</feature>
<dbReference type="InterPro" id="IPR001927">
    <property type="entry name" value="Na/Gal_symport"/>
</dbReference>
<dbReference type="GO" id="GO:0005886">
    <property type="term" value="C:plasma membrane"/>
    <property type="evidence" value="ECO:0007669"/>
    <property type="project" value="TreeGrafter"/>
</dbReference>
<evidence type="ECO:0000256" key="3">
    <source>
        <dbReference type="ARBA" id="ARBA00022989"/>
    </source>
</evidence>
<organism evidence="7 8">
    <name type="scientific">Endozoicomonas montiporae CL-33</name>
    <dbReference type="NCBI Taxonomy" id="570277"/>
    <lineage>
        <taxon>Bacteria</taxon>
        <taxon>Pseudomonadati</taxon>
        <taxon>Pseudomonadota</taxon>
        <taxon>Gammaproteobacteria</taxon>
        <taxon>Oceanospirillales</taxon>
        <taxon>Endozoicomonadaceae</taxon>
        <taxon>Endozoicomonas</taxon>
    </lineage>
</organism>
<comment type="similarity">
    <text evidence="1">Belongs to the sodium:galactoside symporter (TC 2.A.2) family.</text>
</comment>
<dbReference type="EMBL" id="CP013251">
    <property type="protein sequence ID" value="AMO54959.1"/>
    <property type="molecule type" value="Genomic_DNA"/>
</dbReference>
<keyword evidence="4 5" id="KW-0472">Membrane</keyword>
<dbReference type="Proteomes" id="UP000071065">
    <property type="component" value="Chromosome"/>
</dbReference>
<dbReference type="InterPro" id="IPR036259">
    <property type="entry name" value="MFS_trans_sf"/>
</dbReference>
<dbReference type="PROSITE" id="PS50850">
    <property type="entry name" value="MFS"/>
    <property type="match status" value="1"/>
</dbReference>
<feature type="transmembrane region" description="Helical" evidence="5">
    <location>
        <begin position="194"/>
        <end position="214"/>
    </location>
</feature>
<dbReference type="PANTHER" id="PTHR11328:SF24">
    <property type="entry name" value="MAJOR FACILITATOR SUPERFAMILY (MFS) PROFILE DOMAIN-CONTAINING PROTEIN"/>
    <property type="match status" value="1"/>
</dbReference>
<dbReference type="OrthoDB" id="181905at2"/>
<dbReference type="PANTHER" id="PTHR11328">
    <property type="entry name" value="MAJOR FACILITATOR SUPERFAMILY DOMAIN-CONTAINING PROTEIN"/>
    <property type="match status" value="1"/>
</dbReference>
<dbReference type="PATRIC" id="fig|570277.3.peg.789"/>
<dbReference type="GO" id="GO:0008643">
    <property type="term" value="P:carbohydrate transport"/>
    <property type="evidence" value="ECO:0007669"/>
    <property type="project" value="InterPro"/>
</dbReference>
<evidence type="ECO:0000256" key="2">
    <source>
        <dbReference type="ARBA" id="ARBA00022692"/>
    </source>
</evidence>
<reference evidence="7 8" key="1">
    <citation type="journal article" date="2016" name="Front. Microbiol.">
        <title>Genomic Insight into the Host-Endosymbiont Relationship of Endozoicomonas montiporae CL-33(T) with its Coral Host.</title>
        <authorList>
            <person name="Ding J.-Y."/>
            <person name="Shiu J.-H."/>
            <person name="Chen W.-M."/>
            <person name="Chiang Y.-R."/>
            <person name="Tang S.-L."/>
        </authorList>
    </citation>
    <scope>NUCLEOTIDE SEQUENCE [LARGE SCALE GENOMIC DNA]</scope>
    <source>
        <strain evidence="7 8">CL-33</strain>
    </source>
</reference>
<evidence type="ECO:0000256" key="1">
    <source>
        <dbReference type="ARBA" id="ARBA00009617"/>
    </source>
</evidence>
<dbReference type="InterPro" id="IPR020846">
    <property type="entry name" value="MFS_dom"/>
</dbReference>
<proteinExistence type="inferred from homology"/>
<evidence type="ECO:0000313" key="7">
    <source>
        <dbReference type="EMBL" id="AMO54959.1"/>
    </source>
</evidence>
<feature type="transmembrane region" description="Helical" evidence="5">
    <location>
        <begin position="309"/>
        <end position="327"/>
    </location>
</feature>
<feature type="transmembrane region" description="Helical" evidence="5">
    <location>
        <begin position="165"/>
        <end position="182"/>
    </location>
</feature>
<accession>A0A142B883</accession>
<dbReference type="RefSeq" id="WP_051790817.1">
    <property type="nucleotide sequence ID" value="NZ_CP013251.1"/>
</dbReference>
<gene>
    <name evidence="7" type="ORF">EZMO1_0728</name>
</gene>
<evidence type="ECO:0000256" key="5">
    <source>
        <dbReference type="SAM" id="Phobius"/>
    </source>
</evidence>
<dbReference type="SUPFAM" id="SSF103473">
    <property type="entry name" value="MFS general substrate transporter"/>
    <property type="match status" value="1"/>
</dbReference>
<feature type="transmembrane region" description="Helical" evidence="5">
    <location>
        <begin position="52"/>
        <end position="73"/>
    </location>
</feature>
<evidence type="ECO:0000256" key="4">
    <source>
        <dbReference type="ARBA" id="ARBA00023136"/>
    </source>
</evidence>
<dbReference type="Gene3D" id="1.20.1250.20">
    <property type="entry name" value="MFS general substrate transporter like domains"/>
    <property type="match status" value="1"/>
</dbReference>
<dbReference type="GO" id="GO:0015293">
    <property type="term" value="F:symporter activity"/>
    <property type="evidence" value="ECO:0007669"/>
    <property type="project" value="InterPro"/>
</dbReference>
<dbReference type="CDD" id="cd17332">
    <property type="entry name" value="MFS_MelB_like"/>
    <property type="match status" value="1"/>
</dbReference>
<dbReference type="GO" id="GO:0006814">
    <property type="term" value="P:sodium ion transport"/>
    <property type="evidence" value="ECO:0007669"/>
    <property type="project" value="InterPro"/>
</dbReference>
<name>A0A142B883_9GAMM</name>
<feature type="transmembrane region" description="Helical" evidence="5">
    <location>
        <begin position="94"/>
        <end position="111"/>
    </location>
</feature>
<sequence length="463" mass="50547">MEQTLSAGQTSAAGYKPVVSLKEKIGYSLGDTAGNFVYQSVLLLLGFYYTEIYGLSAATVAGIFLFVRIVDAITDPLMGALVDRTETRWGKYRPYLLILCVPYAIASVLVFTVPDMGAQAKVIYAYVTYSVLMVLFTATNIPYGAMTGVMTSNPEERASINATRFMFATGGGLVITSIVLPMTEILGDSPADGYRYAMMIMAVLSVVLFLICFSTTKERVKPVKTEKTSILSDLSLIWKNDQFRWLSLATFVMVTTQTIKNTTQMFYITMYVENAAAMVSLFMSLWMVGGMIGAQMATKVLERMCKKQAYIALLFACAAMSAVSYIAGNNNIAVIMAIQFFVGFFNQMIAPIWFTFTADATDYGEVKFRRRIDGLAVSFTIFSLKVGLSVGGAIAMGLLGSYGYMSGGVEQTPEAINGILTVFSLVPAIGFMLTALVVSQFKMNSQTIAETADKLKQIRAMEA</sequence>
<dbReference type="KEGG" id="emp:EZMO1_0728"/>
<feature type="transmembrane region" description="Helical" evidence="5">
    <location>
        <begin position="265"/>
        <end position="288"/>
    </location>
</feature>
<dbReference type="InterPro" id="IPR039672">
    <property type="entry name" value="MFS_2"/>
</dbReference>
<feature type="transmembrane region" description="Helical" evidence="5">
    <location>
        <begin position="375"/>
        <end position="399"/>
    </location>
</feature>
<feature type="transmembrane region" description="Helical" evidence="5">
    <location>
        <begin position="243"/>
        <end position="259"/>
    </location>
</feature>
<dbReference type="NCBIfam" id="TIGR00792">
    <property type="entry name" value="gph"/>
    <property type="match status" value="1"/>
</dbReference>